<evidence type="ECO:0000313" key="1">
    <source>
        <dbReference type="EMBL" id="TWW76210.1"/>
    </source>
</evidence>
<sequence>MKRRTSHPEHPQKNLFSGVGCGEQLLLNLWCSSCYFYPSMMETHWTEALKAQTYTGEQDFLVVVMLAPPSGQKCFSVTVLNRLELEPSALADEGLLIEQFQISGTLLHRQLGLPGSIRNLSMAFITGSGEDGVREQGNTCFEFKVSLERRPAGPEERRPGRAPERCHAALVVDLKLRSFRFMSGRDAAWLELQEAPDIPVA</sequence>
<reference evidence="1 2" key="1">
    <citation type="submission" date="2019-04" db="EMBL/GenBank/DDBJ databases">
        <title>Chromosome genome assembly for Takifugu flavidus.</title>
        <authorList>
            <person name="Xiao S."/>
        </authorList>
    </citation>
    <scope>NUCLEOTIDE SEQUENCE [LARGE SCALE GENOMIC DNA]</scope>
    <source>
        <strain evidence="1">HTHZ2018</strain>
        <tissue evidence="1">Muscle</tissue>
    </source>
</reference>
<gene>
    <name evidence="1" type="ORF">D4764_13G0008720</name>
</gene>
<protein>
    <submittedName>
        <fullName evidence="1">Uncharacterized protein</fullName>
    </submittedName>
</protein>
<proteinExistence type="predicted"/>
<dbReference type="EMBL" id="RHFK02000005">
    <property type="protein sequence ID" value="TWW76210.1"/>
    <property type="molecule type" value="Genomic_DNA"/>
</dbReference>
<dbReference type="AlphaFoldDB" id="A0A5C6PD95"/>
<name>A0A5C6PD95_9TELE</name>
<evidence type="ECO:0000313" key="2">
    <source>
        <dbReference type="Proteomes" id="UP000324091"/>
    </source>
</evidence>
<accession>A0A5C6PD95</accession>
<organism evidence="1 2">
    <name type="scientific">Takifugu flavidus</name>
    <name type="common">sansaifugu</name>
    <dbReference type="NCBI Taxonomy" id="433684"/>
    <lineage>
        <taxon>Eukaryota</taxon>
        <taxon>Metazoa</taxon>
        <taxon>Chordata</taxon>
        <taxon>Craniata</taxon>
        <taxon>Vertebrata</taxon>
        <taxon>Euteleostomi</taxon>
        <taxon>Actinopterygii</taxon>
        <taxon>Neopterygii</taxon>
        <taxon>Teleostei</taxon>
        <taxon>Neoteleostei</taxon>
        <taxon>Acanthomorphata</taxon>
        <taxon>Eupercaria</taxon>
        <taxon>Tetraodontiformes</taxon>
        <taxon>Tetradontoidea</taxon>
        <taxon>Tetraodontidae</taxon>
        <taxon>Takifugu</taxon>
    </lineage>
</organism>
<comment type="caution">
    <text evidence="1">The sequence shown here is derived from an EMBL/GenBank/DDBJ whole genome shotgun (WGS) entry which is preliminary data.</text>
</comment>
<dbReference type="Proteomes" id="UP000324091">
    <property type="component" value="Chromosome 13"/>
</dbReference>
<keyword evidence="2" id="KW-1185">Reference proteome</keyword>